<reference evidence="2" key="1">
    <citation type="journal article" date="2014" name="Int. J. Syst. Evol. Microbiol.">
        <title>Complete genome sequence of Corynebacterium casei LMG S-19264T (=DSM 44701T), isolated from a smear-ripened cheese.</title>
        <authorList>
            <consortium name="US DOE Joint Genome Institute (JGI-PGF)"/>
            <person name="Walter F."/>
            <person name="Albersmeier A."/>
            <person name="Kalinowski J."/>
            <person name="Ruckert C."/>
        </authorList>
    </citation>
    <scope>NUCLEOTIDE SEQUENCE</scope>
    <source>
        <strain evidence="2">CGMCC 4.7403</strain>
    </source>
</reference>
<dbReference type="EMBL" id="BNAT01000017">
    <property type="protein sequence ID" value="GHE32068.1"/>
    <property type="molecule type" value="Genomic_DNA"/>
</dbReference>
<dbReference type="Proteomes" id="UP000603227">
    <property type="component" value="Unassembled WGS sequence"/>
</dbReference>
<comment type="caution">
    <text evidence="2">The sequence shown here is derived from an EMBL/GenBank/DDBJ whole genome shotgun (WGS) entry which is preliminary data.</text>
</comment>
<evidence type="ECO:0000313" key="2">
    <source>
        <dbReference type="EMBL" id="GHE32068.1"/>
    </source>
</evidence>
<keyword evidence="1" id="KW-0812">Transmembrane</keyword>
<keyword evidence="1" id="KW-1133">Transmembrane helix</keyword>
<evidence type="ECO:0000256" key="1">
    <source>
        <dbReference type="SAM" id="Phobius"/>
    </source>
</evidence>
<keyword evidence="1" id="KW-0472">Membrane</keyword>
<feature type="transmembrane region" description="Helical" evidence="1">
    <location>
        <begin position="54"/>
        <end position="79"/>
    </location>
</feature>
<sequence length="81" mass="8801">MPKNAPDQREGQNSQQAQEKRRRRKLYALIAVLCSLVVGLVAAFFAHTAGHQTLYASVVVGAGALMITLPVIILVLTFIEP</sequence>
<reference evidence="2" key="2">
    <citation type="submission" date="2020-09" db="EMBL/GenBank/DDBJ databases">
        <authorList>
            <person name="Sun Q."/>
            <person name="Zhou Y."/>
        </authorList>
    </citation>
    <scope>NUCLEOTIDE SEQUENCE</scope>
    <source>
        <strain evidence="2">CGMCC 4.7403</strain>
    </source>
</reference>
<feature type="transmembrane region" description="Helical" evidence="1">
    <location>
        <begin position="26"/>
        <end position="48"/>
    </location>
</feature>
<proteinExistence type="predicted"/>
<evidence type="ECO:0000313" key="3">
    <source>
        <dbReference type="Proteomes" id="UP000603227"/>
    </source>
</evidence>
<dbReference type="AlphaFoldDB" id="A0A918Z0T1"/>
<name>A0A918Z0T1_9ACTN</name>
<organism evidence="2 3">
    <name type="scientific">Streptomyces capitiformicae</name>
    <dbReference type="NCBI Taxonomy" id="2014920"/>
    <lineage>
        <taxon>Bacteria</taxon>
        <taxon>Bacillati</taxon>
        <taxon>Actinomycetota</taxon>
        <taxon>Actinomycetes</taxon>
        <taxon>Kitasatosporales</taxon>
        <taxon>Streptomycetaceae</taxon>
        <taxon>Streptomyces</taxon>
    </lineage>
</organism>
<accession>A0A918Z0T1</accession>
<protein>
    <submittedName>
        <fullName evidence="2">Uncharacterized protein</fullName>
    </submittedName>
</protein>
<gene>
    <name evidence="2" type="ORF">GCM10017771_48660</name>
</gene>
<dbReference type="RefSeq" id="WP_189784560.1">
    <property type="nucleotide sequence ID" value="NZ_BNAT01000017.1"/>
</dbReference>
<keyword evidence="3" id="KW-1185">Reference proteome</keyword>